<dbReference type="Proteomes" id="UP000016930">
    <property type="component" value="Unassembled WGS sequence"/>
</dbReference>
<proteinExistence type="predicted"/>
<protein>
    <recommendedName>
        <fullName evidence="4">Xylosidase/arabinosidase</fullName>
    </recommendedName>
</protein>
<name>M2RSP6_CERS8</name>
<evidence type="ECO:0000256" key="1">
    <source>
        <dbReference type="SAM" id="MobiDB-lite"/>
    </source>
</evidence>
<evidence type="ECO:0000313" key="3">
    <source>
        <dbReference type="Proteomes" id="UP000016930"/>
    </source>
</evidence>
<reference evidence="2 3" key="1">
    <citation type="journal article" date="2012" name="Proc. Natl. Acad. Sci. U.S.A.">
        <title>Comparative genomics of Ceriporiopsis subvermispora and Phanerochaete chrysosporium provide insight into selective ligninolysis.</title>
        <authorList>
            <person name="Fernandez-Fueyo E."/>
            <person name="Ruiz-Duenas F.J."/>
            <person name="Ferreira P."/>
            <person name="Floudas D."/>
            <person name="Hibbett D.S."/>
            <person name="Canessa P."/>
            <person name="Larrondo L.F."/>
            <person name="James T.Y."/>
            <person name="Seelenfreund D."/>
            <person name="Lobos S."/>
            <person name="Polanco R."/>
            <person name="Tello M."/>
            <person name="Honda Y."/>
            <person name="Watanabe T."/>
            <person name="Watanabe T."/>
            <person name="Ryu J.S."/>
            <person name="Kubicek C.P."/>
            <person name="Schmoll M."/>
            <person name="Gaskell J."/>
            <person name="Hammel K.E."/>
            <person name="St John F.J."/>
            <person name="Vanden Wymelenberg A."/>
            <person name="Sabat G."/>
            <person name="Splinter BonDurant S."/>
            <person name="Syed K."/>
            <person name="Yadav J.S."/>
            <person name="Doddapaneni H."/>
            <person name="Subramanian V."/>
            <person name="Lavin J.L."/>
            <person name="Oguiza J.A."/>
            <person name="Perez G."/>
            <person name="Pisabarro A.G."/>
            <person name="Ramirez L."/>
            <person name="Santoyo F."/>
            <person name="Master E."/>
            <person name="Coutinho P.M."/>
            <person name="Henrissat B."/>
            <person name="Lombard V."/>
            <person name="Magnuson J.K."/>
            <person name="Kuees U."/>
            <person name="Hori C."/>
            <person name="Igarashi K."/>
            <person name="Samejima M."/>
            <person name="Held B.W."/>
            <person name="Barry K.W."/>
            <person name="LaButti K.M."/>
            <person name="Lapidus A."/>
            <person name="Lindquist E.A."/>
            <person name="Lucas S.M."/>
            <person name="Riley R."/>
            <person name="Salamov A.A."/>
            <person name="Hoffmeister D."/>
            <person name="Schwenk D."/>
            <person name="Hadar Y."/>
            <person name="Yarden O."/>
            <person name="de Vries R.P."/>
            <person name="Wiebenga A."/>
            <person name="Stenlid J."/>
            <person name="Eastwood D."/>
            <person name="Grigoriev I.V."/>
            <person name="Berka R.M."/>
            <person name="Blanchette R.A."/>
            <person name="Kersten P."/>
            <person name="Martinez A.T."/>
            <person name="Vicuna R."/>
            <person name="Cullen D."/>
        </authorList>
    </citation>
    <scope>NUCLEOTIDE SEQUENCE [LARGE SCALE GENOMIC DNA]</scope>
    <source>
        <strain evidence="2 3">B</strain>
    </source>
</reference>
<dbReference type="CDD" id="cd11576">
    <property type="entry name" value="GH99_GH71_like_2"/>
    <property type="match status" value="1"/>
</dbReference>
<feature type="compositionally biased region" description="Basic and acidic residues" evidence="1">
    <location>
        <begin position="444"/>
        <end position="463"/>
    </location>
</feature>
<dbReference type="HOGENOM" id="CLU_013292_0_0_1"/>
<dbReference type="OrthoDB" id="2589715at2759"/>
<dbReference type="Gene3D" id="3.20.20.80">
    <property type="entry name" value="Glycosidases"/>
    <property type="match status" value="1"/>
</dbReference>
<dbReference type="EMBL" id="KB445791">
    <property type="protein sequence ID" value="EMD41457.1"/>
    <property type="molecule type" value="Genomic_DNA"/>
</dbReference>
<keyword evidence="3" id="KW-1185">Reference proteome</keyword>
<feature type="compositionally biased region" description="Low complexity" evidence="1">
    <location>
        <begin position="598"/>
        <end position="609"/>
    </location>
</feature>
<feature type="compositionally biased region" description="Polar residues" evidence="1">
    <location>
        <begin position="494"/>
        <end position="538"/>
    </location>
</feature>
<dbReference type="AlphaFoldDB" id="M2RSP6"/>
<sequence length="910" mass="99823">MALSTNATNGRTLKRADPSTIQNKFMVGYQGWFTCHGDGEPVGPGHHGWLHWFTYPIPDGGRPNIDLWPDVSEYSPSELFPAPGLKNKAGDQEFLFSSRHPKTVERHFHWMALHGVDGAFLQRFAGQCDLPGNEGIWKQRDEVGDRVREAAEKEGRVFAIMYDVSGVAPDRIQKIIEFDWPHLVREKGVLDSPNYLHENGKPVVALWGFGFADSRHDPNTVRAITKFIRDNTPGGAYIMAGTPAHWRTAESDADRNAEFLNVWLEEFDAISPWTIGRYGSPDGADDFANDKIKKDLELINKRNQLREQNQRIRKVDYIPVIFPGGSGFNLSEGRWGFNDIPRRGGNFLWRQLYNVRRLGVNIVYGAMWDEYDEGTAFMPVVPHKSQLPVHERYNFMALDEDGFDLPSDWYMRICGFVGESLRGERTVTETFPSKELQDYWSSRPRYEDKPKQEEDSKGEKNFGSYEEWKKAFEKENMDEPPPPPYSLEADERSAQQNAVAGPSGNSHFSQSGPPVRSNQETWCPDTAVSSLATDLSRQSLHDGRGPPSPVAANRPPTVPENRPRPPAVPSNRPLINTERPPSRSDAASRPPLQPPTSPSTYGPSYGYTPQPGPPSSSPAPGPWSAPWPPPEWDVRPSPPQAPYSSYPGSSGPPGVPPPLKPRPSTSVSQSPTQPPHALPGLAFPSHPQSYSGYGGYGGYDEPNVGGFSFPQAHVLGPPDEPYVPYVPHDSRPRFDQQSQGPFFPQPESGPSAGSSPYGSPYGGSPVRGNSPTIPPRPFGGRQSSPPRPVSQSPGPHRFSPPLGPPQSGPQRENSPGGQYAPPPGPPLSNRYGQYAPPPGPPPSGSPGQQYAAPPGPPPNHPSIQQYQAGRPPPSPRSQNTGPVGSALNAVGSAAGQLAHAGSKFWNKQKR</sequence>
<evidence type="ECO:0000313" key="2">
    <source>
        <dbReference type="EMBL" id="EMD41457.1"/>
    </source>
</evidence>
<evidence type="ECO:0008006" key="4">
    <source>
        <dbReference type="Google" id="ProtNLM"/>
    </source>
</evidence>
<feature type="compositionally biased region" description="Pro residues" evidence="1">
    <location>
        <begin position="835"/>
        <end position="844"/>
    </location>
</feature>
<feature type="compositionally biased region" description="Pro residues" evidence="1">
    <location>
        <begin position="610"/>
        <end position="641"/>
    </location>
</feature>
<organism evidence="2 3">
    <name type="scientific">Ceriporiopsis subvermispora (strain B)</name>
    <name type="common">White-rot fungus</name>
    <name type="synonym">Gelatoporia subvermispora</name>
    <dbReference type="NCBI Taxonomy" id="914234"/>
    <lineage>
        <taxon>Eukaryota</taxon>
        <taxon>Fungi</taxon>
        <taxon>Dikarya</taxon>
        <taxon>Basidiomycota</taxon>
        <taxon>Agaricomycotina</taxon>
        <taxon>Agaricomycetes</taxon>
        <taxon>Polyporales</taxon>
        <taxon>Gelatoporiaceae</taxon>
        <taxon>Gelatoporia</taxon>
    </lineage>
</organism>
<accession>M2RSP6</accession>
<feature type="compositionally biased region" description="Low complexity" evidence="1">
    <location>
        <begin position="779"/>
        <end position="795"/>
    </location>
</feature>
<feature type="region of interest" description="Disordered" evidence="1">
    <location>
        <begin position="475"/>
        <end position="910"/>
    </location>
</feature>
<dbReference type="STRING" id="914234.M2RSP6"/>
<feature type="region of interest" description="Disordered" evidence="1">
    <location>
        <begin position="442"/>
        <end position="463"/>
    </location>
</feature>
<gene>
    <name evidence="2" type="ORF">CERSUDRAFT_110033</name>
</gene>
<feature type="compositionally biased region" description="Low complexity" evidence="1">
    <location>
        <begin position="662"/>
        <end position="671"/>
    </location>
</feature>
<feature type="compositionally biased region" description="Low complexity" evidence="1">
    <location>
        <begin position="745"/>
        <end position="768"/>
    </location>
</feature>